<comment type="caution">
    <text evidence="5">The sequence shown here is derived from an EMBL/GenBank/DDBJ whole genome shotgun (WGS) entry which is preliminary data.</text>
</comment>
<protein>
    <recommendedName>
        <fullName evidence="7">Photoactive yellow protein</fullName>
    </recommendedName>
</protein>
<dbReference type="PIRSF" id="PIRSF000087">
    <property type="entry name" value="PYP"/>
    <property type="match status" value="1"/>
</dbReference>
<accession>A0ABV6IQZ4</accession>
<evidence type="ECO:0000256" key="4">
    <source>
        <dbReference type="ARBA" id="ARBA00023170"/>
    </source>
</evidence>
<dbReference type="RefSeq" id="WP_377050166.1">
    <property type="nucleotide sequence ID" value="NZ_JBHLVZ010000022.1"/>
</dbReference>
<dbReference type="InterPro" id="IPR012130">
    <property type="entry name" value="PYP"/>
</dbReference>
<organism evidence="5 6">
    <name type="scientific">Muricoccus vinaceus</name>
    <dbReference type="NCBI Taxonomy" id="424704"/>
    <lineage>
        <taxon>Bacteria</taxon>
        <taxon>Pseudomonadati</taxon>
        <taxon>Pseudomonadota</taxon>
        <taxon>Alphaproteobacteria</taxon>
        <taxon>Acetobacterales</taxon>
        <taxon>Roseomonadaceae</taxon>
        <taxon>Muricoccus</taxon>
    </lineage>
</organism>
<dbReference type="Gene3D" id="3.30.450.20">
    <property type="entry name" value="PAS domain"/>
    <property type="match status" value="1"/>
</dbReference>
<keyword evidence="6" id="KW-1185">Reference proteome</keyword>
<dbReference type="InterPro" id="IPR035965">
    <property type="entry name" value="PAS-like_dom_sf"/>
</dbReference>
<proteinExistence type="predicted"/>
<name>A0ABV6IQZ4_9PROT</name>
<evidence type="ECO:0000256" key="1">
    <source>
        <dbReference type="ARBA" id="ARBA00022543"/>
    </source>
</evidence>
<evidence type="ECO:0000256" key="2">
    <source>
        <dbReference type="ARBA" id="ARBA00022606"/>
    </source>
</evidence>
<keyword evidence="2" id="KW-0716">Sensory transduction</keyword>
<reference evidence="5 6" key="1">
    <citation type="submission" date="2024-09" db="EMBL/GenBank/DDBJ databases">
        <authorList>
            <person name="Sun Q."/>
            <person name="Mori K."/>
        </authorList>
    </citation>
    <scope>NUCLEOTIDE SEQUENCE [LARGE SCALE GENOMIC DNA]</scope>
    <source>
        <strain evidence="5 6">CCM 7468</strain>
    </source>
</reference>
<keyword evidence="3" id="KW-0157">Chromophore</keyword>
<evidence type="ECO:0000313" key="6">
    <source>
        <dbReference type="Proteomes" id="UP001589789"/>
    </source>
</evidence>
<evidence type="ECO:0008006" key="7">
    <source>
        <dbReference type="Google" id="ProtNLM"/>
    </source>
</evidence>
<evidence type="ECO:0000256" key="3">
    <source>
        <dbReference type="ARBA" id="ARBA00022991"/>
    </source>
</evidence>
<sequence>MSAAPLPNFDQPDLARVVEALPVRALDDLSFGAIRLDAEGVVRIYSGAERRLSGSGNRPRLGLHFFREVAPCMDSPRYRGRIERAMATGSLDVEFGWIGDFGDAERSLRVRVQSAMGGGCWIFMQREGAKAQPVPDMLGLR</sequence>
<dbReference type="Proteomes" id="UP001589789">
    <property type="component" value="Unassembled WGS sequence"/>
</dbReference>
<keyword evidence="4" id="KW-0675">Receptor</keyword>
<evidence type="ECO:0000313" key="5">
    <source>
        <dbReference type="EMBL" id="MFC0386022.1"/>
    </source>
</evidence>
<dbReference type="EMBL" id="JBHLVZ010000022">
    <property type="protein sequence ID" value="MFC0386022.1"/>
    <property type="molecule type" value="Genomic_DNA"/>
</dbReference>
<dbReference type="SUPFAM" id="SSF55785">
    <property type="entry name" value="PYP-like sensor domain (PAS domain)"/>
    <property type="match status" value="1"/>
</dbReference>
<gene>
    <name evidence="5" type="ORF">ACFFIC_10770</name>
</gene>
<keyword evidence="1" id="KW-0600">Photoreceptor protein</keyword>